<dbReference type="GO" id="GO:0006384">
    <property type="term" value="P:transcription initiation at RNA polymerase III promoter"/>
    <property type="evidence" value="ECO:0007669"/>
    <property type="project" value="InterPro"/>
</dbReference>
<organism evidence="8 9">
    <name type="scientific">Naumovozyma castellii</name>
    <name type="common">Yeast</name>
    <name type="synonym">Saccharomyces castellii</name>
    <dbReference type="NCBI Taxonomy" id="27288"/>
    <lineage>
        <taxon>Eukaryota</taxon>
        <taxon>Fungi</taxon>
        <taxon>Dikarya</taxon>
        <taxon>Ascomycota</taxon>
        <taxon>Saccharomycotina</taxon>
        <taxon>Saccharomycetes</taxon>
        <taxon>Saccharomycetales</taxon>
        <taxon>Saccharomycetaceae</taxon>
        <taxon>Naumovozyma</taxon>
    </lineage>
</organism>
<evidence type="ECO:0000313" key="8">
    <source>
        <dbReference type="EMBL" id="CCC71763.1"/>
    </source>
</evidence>
<dbReference type="EMBL" id="HE576760">
    <property type="protein sequence ID" value="CCC71763.1"/>
    <property type="molecule type" value="Genomic_DNA"/>
</dbReference>
<dbReference type="PANTHER" id="PTHR13230">
    <property type="entry name" value="GENERAL TRANSCRIPTION FACTOR IIIC, POLYPEPTIDE 5"/>
    <property type="match status" value="1"/>
</dbReference>
<reference key="2">
    <citation type="submission" date="2011-08" db="EMBL/GenBank/DDBJ databases">
        <title>Genome sequence of Naumovozyma castellii.</title>
        <authorList>
            <person name="Gordon J.L."/>
            <person name="Armisen D."/>
            <person name="Proux-Wera E."/>
            <person name="OhEigeartaigh S.S."/>
            <person name="Byrne K.P."/>
            <person name="Wolfe K.H."/>
        </authorList>
    </citation>
    <scope>NUCLEOTIDE SEQUENCE</scope>
    <source>
        <strain>Type strain:CBS 4309</strain>
    </source>
</reference>
<evidence type="ECO:0000256" key="3">
    <source>
        <dbReference type="ARBA" id="ARBA00023163"/>
    </source>
</evidence>
<dbReference type="Gene3D" id="3.30.200.160">
    <property type="entry name" value="TFIIIC, subcomplex tauA, subunit Sfc1, barrel domain"/>
    <property type="match status" value="1"/>
</dbReference>
<accession>G0VJT2</accession>
<evidence type="ECO:0000256" key="2">
    <source>
        <dbReference type="ARBA" id="ARBA00023125"/>
    </source>
</evidence>
<dbReference type="InParanoid" id="G0VJT2"/>
<sequence>MSITQDNSDSVSRESPSIVDEPSSSGVLAKEYTLDIPRIPSLELPLHVSAEQSSIQKAVTMCGGIRKVKEAFREGGNVESQNGLELYLNEGKNPDGTSLFFNEHSITGKRVPFRDDSIILKITMPRGTMEKNRNNIQQSLASLDSKQYRVTPVGIVNNTIKFREMSDFQVRLDNVPSANEFKDSFETLDWSNFKKFVQSVPDNDSRPFENINNLILDRTSACPSTDFQLPPPPKLSMVGYPLLYKYKGNPLATKKSDGKAEVKAAYIKNYQLFLHTLDKDTKPPTEPHQLLQKDYNEAKRTGTYPGSKPDSKFYEYLEECITILKKLFEKRPIWIKRHIDGIIPKKIYHTLKIALALVSYRFSMGPWRNTYIKFGIDPRSSSEYAQYQTEYFKIERKLLQNPMVKKNIPEPPELCFQSNVPDGIDTRFKLDGTQVPWYLMLQIDLLVDEHNIREVYNQVEYLDKPNELTGWFKELDLVKMRRIVKYELGCMVQGNYEFNQYRLKYFKSMGFVKESMIPGQGGKEDADGDIDMEKEGTSNENKEASSDIEDDNGVATGEADDLALEDEEAENYDKVMVTAGGEEEENMQGEVDAGEDEGKPVFDVSEASFQEIMQHIAKFDPESALKLQRTLDGLVQETKLSEGL</sequence>
<dbReference type="RefSeq" id="XP_003678108.1">
    <property type="nucleotide sequence ID" value="XM_003678060.1"/>
</dbReference>
<comment type="subcellular location">
    <subcellularLocation>
        <location evidence="1">Nucleus</location>
    </subcellularLocation>
</comment>
<dbReference type="STRING" id="1064592.G0VJT2"/>
<dbReference type="OrthoDB" id="5598268at2759"/>
<dbReference type="GO" id="GO:0005634">
    <property type="term" value="C:nucleus"/>
    <property type="evidence" value="ECO:0007669"/>
    <property type="project" value="UniProtKB-SubCell"/>
</dbReference>
<feature type="region of interest" description="Disordered" evidence="5">
    <location>
        <begin position="1"/>
        <end position="24"/>
    </location>
</feature>
<feature type="domain" description="Transcription factor IIIC subunit 5 HTH" evidence="6">
    <location>
        <begin position="229"/>
        <end position="393"/>
    </location>
</feature>
<dbReference type="GO" id="GO:0000127">
    <property type="term" value="C:transcription factor TFIIIC complex"/>
    <property type="evidence" value="ECO:0007669"/>
    <property type="project" value="EnsemblFungi"/>
</dbReference>
<evidence type="ECO:0000313" key="9">
    <source>
        <dbReference type="Proteomes" id="UP000001640"/>
    </source>
</evidence>
<dbReference type="AlphaFoldDB" id="G0VJT2"/>
<evidence type="ECO:0000259" key="6">
    <source>
        <dbReference type="Pfam" id="PF09734"/>
    </source>
</evidence>
<dbReference type="Pfam" id="PF09734">
    <property type="entry name" value="Tau95"/>
    <property type="match status" value="1"/>
</dbReference>
<dbReference type="KEGG" id="ncs:NCAS_0I00950"/>
<dbReference type="InterPro" id="IPR040454">
    <property type="entry name" value="TF_IIIC_Tfc1/Sfc1"/>
</dbReference>
<reference evidence="8 9" key="1">
    <citation type="journal article" date="2011" name="Proc. Natl. Acad. Sci. U.S.A.">
        <title>Evolutionary erosion of yeast sex chromosomes by mating-type switching accidents.</title>
        <authorList>
            <person name="Gordon J.L."/>
            <person name="Armisen D."/>
            <person name="Proux-Wera E."/>
            <person name="Oheigeartaigh S.S."/>
            <person name="Byrne K.P."/>
            <person name="Wolfe K.H."/>
        </authorList>
    </citation>
    <scope>NUCLEOTIDE SEQUENCE [LARGE SCALE GENOMIC DNA]</scope>
    <source>
        <strain evidence="9">ATCC 76901 / BCRC 22586 / CBS 4309 / NBRC 1992 / NRRL Y-12630</strain>
    </source>
</reference>
<dbReference type="FunFam" id="3.30.200.160:FF:000005">
    <property type="entry name" value="TFC1-like protein"/>
    <property type="match status" value="1"/>
</dbReference>
<proteinExistence type="predicted"/>
<dbReference type="GeneID" id="96905453"/>
<dbReference type="InterPro" id="IPR042536">
    <property type="entry name" value="TFIIIC_tauA_Sfc1"/>
</dbReference>
<protein>
    <recommendedName>
        <fullName evidence="10">Transcription factor IIIC subunit 5 HTH domain-containing protein</fullName>
    </recommendedName>
</protein>
<dbReference type="Pfam" id="PF17682">
    <property type="entry name" value="Tau95_N"/>
    <property type="match status" value="1"/>
</dbReference>
<feature type="compositionally biased region" description="Polar residues" evidence="5">
    <location>
        <begin position="1"/>
        <end position="15"/>
    </location>
</feature>
<dbReference type="GO" id="GO:0042791">
    <property type="term" value="P:5S class rRNA transcription by RNA polymerase III"/>
    <property type="evidence" value="ECO:0007669"/>
    <property type="project" value="EnsemblFungi"/>
</dbReference>
<dbReference type="GO" id="GO:0001002">
    <property type="term" value="F:RNA polymerase III type 1 promoter sequence-specific DNA binding"/>
    <property type="evidence" value="ECO:0007669"/>
    <property type="project" value="EnsemblFungi"/>
</dbReference>
<keyword evidence="2" id="KW-0238">DNA-binding</keyword>
<dbReference type="eggNOG" id="KOG2473">
    <property type="taxonomic scope" value="Eukaryota"/>
</dbReference>
<dbReference type="Proteomes" id="UP000001640">
    <property type="component" value="Chromosome 9"/>
</dbReference>
<dbReference type="GO" id="GO:0008301">
    <property type="term" value="F:DNA binding, bending"/>
    <property type="evidence" value="ECO:0007669"/>
    <property type="project" value="EnsemblFungi"/>
</dbReference>
<keyword evidence="3" id="KW-0804">Transcription</keyword>
<feature type="compositionally biased region" description="Basic and acidic residues" evidence="5">
    <location>
        <begin position="531"/>
        <end position="545"/>
    </location>
</feature>
<evidence type="ECO:0000256" key="5">
    <source>
        <dbReference type="SAM" id="MobiDB-lite"/>
    </source>
</evidence>
<feature type="domain" description="Transcription factor IIIC subunit Tfc1/Sfc1 triple barrel" evidence="7">
    <location>
        <begin position="41"/>
        <end position="170"/>
    </location>
</feature>
<evidence type="ECO:0008006" key="10">
    <source>
        <dbReference type="Google" id="ProtNLM"/>
    </source>
</evidence>
<dbReference type="InterPro" id="IPR041499">
    <property type="entry name" value="Tfc1/Sfc1_N"/>
</dbReference>
<evidence type="ECO:0000259" key="7">
    <source>
        <dbReference type="Pfam" id="PF17682"/>
    </source>
</evidence>
<keyword evidence="4" id="KW-0539">Nucleus</keyword>
<evidence type="ECO:0000256" key="4">
    <source>
        <dbReference type="ARBA" id="ARBA00023242"/>
    </source>
</evidence>
<gene>
    <name evidence="8" type="primary">NCAS0I00950</name>
    <name evidence="8" type="ordered locus">NCAS_0I00950</name>
</gene>
<evidence type="ECO:0000256" key="1">
    <source>
        <dbReference type="ARBA" id="ARBA00004123"/>
    </source>
</evidence>
<name>G0VJT2_NAUCA</name>
<dbReference type="PANTHER" id="PTHR13230:SF5">
    <property type="entry name" value="GENERAL TRANSCRIPTION FACTOR 3C POLYPEPTIDE 5"/>
    <property type="match status" value="1"/>
</dbReference>
<dbReference type="FunCoup" id="G0VJT2">
    <property type="interactions" value="60"/>
</dbReference>
<dbReference type="GO" id="GO:0001003">
    <property type="term" value="F:RNA polymerase III type 2 promoter sequence-specific DNA binding"/>
    <property type="evidence" value="ECO:0007669"/>
    <property type="project" value="EnsemblFungi"/>
</dbReference>
<keyword evidence="9" id="KW-1185">Reference proteome</keyword>
<dbReference type="OMA" id="PWRNTYI"/>
<feature type="region of interest" description="Disordered" evidence="5">
    <location>
        <begin position="517"/>
        <end position="554"/>
    </location>
</feature>
<dbReference type="InterPro" id="IPR019136">
    <property type="entry name" value="TF_IIIC_su-5_HTH"/>
</dbReference>
<dbReference type="HOGENOM" id="CLU_020038_0_0_1"/>